<name>A0A5J4S616_9ZZZZ</name>
<dbReference type="InterPro" id="IPR036942">
    <property type="entry name" value="Beta-barrel_TonB_sf"/>
</dbReference>
<dbReference type="GO" id="GO:0009279">
    <property type="term" value="C:cell outer membrane"/>
    <property type="evidence" value="ECO:0007669"/>
    <property type="project" value="UniProtKB-SubCell"/>
</dbReference>
<comment type="caution">
    <text evidence="7">The sequence shown here is derived from an EMBL/GenBank/DDBJ whole genome shotgun (WGS) entry which is preliminary data.</text>
</comment>
<dbReference type="InterPro" id="IPR037066">
    <property type="entry name" value="Plug_dom_sf"/>
</dbReference>
<feature type="domain" description="TonB-dependent receptor plug" evidence="6">
    <location>
        <begin position="115"/>
        <end position="245"/>
    </location>
</feature>
<evidence type="ECO:0000256" key="5">
    <source>
        <dbReference type="ARBA" id="ARBA00023237"/>
    </source>
</evidence>
<dbReference type="Gene3D" id="2.170.130.10">
    <property type="entry name" value="TonB-dependent receptor, plug domain"/>
    <property type="match status" value="1"/>
</dbReference>
<keyword evidence="3" id="KW-0812">Transmembrane</keyword>
<keyword evidence="5" id="KW-0998">Cell outer membrane</keyword>
<keyword evidence="2" id="KW-0813">Transport</keyword>
<dbReference type="InterPro" id="IPR012910">
    <property type="entry name" value="Plug_dom"/>
</dbReference>
<dbReference type="Gene3D" id="2.40.170.20">
    <property type="entry name" value="TonB-dependent receptor, beta-barrel domain"/>
    <property type="match status" value="1"/>
</dbReference>
<protein>
    <submittedName>
        <fullName evidence="7">TonB-dependent receptor SusC</fullName>
    </submittedName>
</protein>
<evidence type="ECO:0000259" key="6">
    <source>
        <dbReference type="Pfam" id="PF07715"/>
    </source>
</evidence>
<evidence type="ECO:0000256" key="4">
    <source>
        <dbReference type="ARBA" id="ARBA00023136"/>
    </source>
</evidence>
<accession>A0A5J4S616</accession>
<dbReference type="Pfam" id="PF13715">
    <property type="entry name" value="CarbopepD_reg_2"/>
    <property type="match status" value="1"/>
</dbReference>
<dbReference type="Pfam" id="PF07715">
    <property type="entry name" value="Plug"/>
    <property type="match status" value="1"/>
</dbReference>
<gene>
    <name evidence="7" type="ORF">EZS27_010654</name>
</gene>
<evidence type="ECO:0000256" key="1">
    <source>
        <dbReference type="ARBA" id="ARBA00004571"/>
    </source>
</evidence>
<evidence type="ECO:0000256" key="3">
    <source>
        <dbReference type="ARBA" id="ARBA00022692"/>
    </source>
</evidence>
<dbReference type="AlphaFoldDB" id="A0A5J4S616"/>
<reference evidence="7" key="1">
    <citation type="submission" date="2019-03" db="EMBL/GenBank/DDBJ databases">
        <title>Single cell metagenomics reveals metabolic interactions within the superorganism composed of flagellate Streblomastix strix and complex community of Bacteroidetes bacteria on its surface.</title>
        <authorList>
            <person name="Treitli S.C."/>
            <person name="Kolisko M."/>
            <person name="Husnik F."/>
            <person name="Keeling P."/>
            <person name="Hampl V."/>
        </authorList>
    </citation>
    <scope>NUCLEOTIDE SEQUENCE</scope>
    <source>
        <strain evidence="7">STM</strain>
    </source>
</reference>
<comment type="subcellular location">
    <subcellularLocation>
        <location evidence="1">Cell outer membrane</location>
        <topology evidence="1">Multi-pass membrane protein</topology>
    </subcellularLocation>
</comment>
<dbReference type="SUPFAM" id="SSF56935">
    <property type="entry name" value="Porins"/>
    <property type="match status" value="1"/>
</dbReference>
<sequence length="1079" mass="118182">MKNIILFLTVLLICCHVVAQQTTVTGTVTDGGDGSPLIGANVLVKGTSVGTITDISGKYSVNVPAGSKVLVISCIGYKSQEITLTTGQRVLNVVMKEDSELLDEVVVVGYGTMKKSDLSGASVSIGEDKIRGSVITNLDQALQGRAAGVTSVMTSGAPGSSVSIRVRGQATVNAGAEPLYVIDGVIVQGGGTSGASLGLGDKLGNGATSTVSPLSSINPSDILSMEILKDASATAIYGAQGANGVVLITTKRGQAGEAKFSYEGLYGMQRQVTRLDMMNLREFAEFSASVAAETNSLVDRPEFQDPSLLGKGTNWQDAVFRNAAIQQHQISAQGGTDKVKYYVSGSYMNQEGTIIGTDFNRFSFRINLDAQLKSWLKLGLNAMYSKTAENLGLSNGEEGMLTYSLLTPPDIPIYDIDGNYASEVREGYTRVNPIAKALNDELTLDRSKLNGSFFLDVTPVKDLTWHSELGYDISDSRGGWFYPTYKYGTTERSINELSVQRNNSLFWQLKNYLTHSGIIDKHSFSAMIGQEMWESSNEILNGFASGLPSNEVKNLRLGESASYVVGHGFGSSAMASFFGRATYNYDNRYLGTYTYRRDGSSNFGPENRWAGFHAYALSWRFSNEAFLEPLKTVLSNGKLRFGWGQTGNSSIPGYQWGAAISRMPTSLGVGYRQSNIANPYIKWETQEQWNLGLDIGLFDDRISLVIDAYDKTSNDMLMGLQLPSYMGTRGNSSSALSAPMGNYGTINNKGMEITLNTRNLTGAFEWDTDFQISFNKNKLVALDGTSNAHIEGYAQWRGVGSPVTITNIGEPLYNFYGYITEGYYKNLADLQNSPKPAAYPKDGSSFNRYNTSWVGDVKFKDISGPDGKPDGKIDENDMTNIGSPMPKFTYGMTNTFRFKDFDLSVFINGSYGNKVLNYTAINLSNMNGIYNNQLKYVTNRARLEVIDSSKAYDGTDGIWNWYEDITNVKLVNANSSAPRSISGDPNGNTRISDRYVEDGSYLRIKNITLGYTVPTKFIRKYKLETVRVYANIQNLYTFTNYTGFDPEVGVSTMDTNVYGLDYGRYPSPQAYTFGFNLSF</sequence>
<organism evidence="7">
    <name type="scientific">termite gut metagenome</name>
    <dbReference type="NCBI Taxonomy" id="433724"/>
    <lineage>
        <taxon>unclassified sequences</taxon>
        <taxon>metagenomes</taxon>
        <taxon>organismal metagenomes</taxon>
    </lineage>
</organism>
<dbReference type="InterPro" id="IPR023996">
    <property type="entry name" value="TonB-dep_OMP_SusC/RagA"/>
</dbReference>
<dbReference type="NCBIfam" id="TIGR04057">
    <property type="entry name" value="SusC_RagA_signa"/>
    <property type="match status" value="1"/>
</dbReference>
<dbReference type="EMBL" id="SNRY01000381">
    <property type="protein sequence ID" value="KAA6341537.1"/>
    <property type="molecule type" value="Genomic_DNA"/>
</dbReference>
<keyword evidence="7" id="KW-0675">Receptor</keyword>
<dbReference type="InterPro" id="IPR023997">
    <property type="entry name" value="TonB-dep_OMP_SusC/RagA_CS"/>
</dbReference>
<evidence type="ECO:0000313" key="7">
    <source>
        <dbReference type="EMBL" id="KAA6341537.1"/>
    </source>
</evidence>
<dbReference type="PROSITE" id="PS52016">
    <property type="entry name" value="TONB_DEPENDENT_REC_3"/>
    <property type="match status" value="1"/>
</dbReference>
<dbReference type="NCBIfam" id="TIGR04056">
    <property type="entry name" value="OMP_RagA_SusC"/>
    <property type="match status" value="1"/>
</dbReference>
<dbReference type="InterPro" id="IPR039426">
    <property type="entry name" value="TonB-dep_rcpt-like"/>
</dbReference>
<keyword evidence="4" id="KW-0472">Membrane</keyword>
<dbReference type="SUPFAM" id="SSF49464">
    <property type="entry name" value="Carboxypeptidase regulatory domain-like"/>
    <property type="match status" value="1"/>
</dbReference>
<evidence type="ECO:0000256" key="2">
    <source>
        <dbReference type="ARBA" id="ARBA00022448"/>
    </source>
</evidence>
<dbReference type="InterPro" id="IPR008969">
    <property type="entry name" value="CarboxyPept-like_regulatory"/>
</dbReference>
<dbReference type="Gene3D" id="2.60.40.1120">
    <property type="entry name" value="Carboxypeptidase-like, regulatory domain"/>
    <property type="match status" value="1"/>
</dbReference>
<proteinExistence type="predicted"/>